<dbReference type="GO" id="GO:0008757">
    <property type="term" value="F:S-adenosylmethionine-dependent methyltransferase activity"/>
    <property type="evidence" value="ECO:0007669"/>
    <property type="project" value="InterPro"/>
</dbReference>
<feature type="domain" description="Methyltransferase type 11" evidence="1">
    <location>
        <begin position="55"/>
        <end position="154"/>
    </location>
</feature>
<dbReference type="InterPro" id="IPR029063">
    <property type="entry name" value="SAM-dependent_MTases_sf"/>
</dbReference>
<dbReference type="InterPro" id="IPR013216">
    <property type="entry name" value="Methyltransf_11"/>
</dbReference>
<protein>
    <recommendedName>
        <fullName evidence="1">Methyltransferase type 11 domain-containing protein</fullName>
    </recommendedName>
</protein>
<dbReference type="AlphaFoldDB" id="A0A1G2HXV8"/>
<evidence type="ECO:0000313" key="3">
    <source>
        <dbReference type="Proteomes" id="UP000179183"/>
    </source>
</evidence>
<dbReference type="EMBL" id="MHOQ01000015">
    <property type="protein sequence ID" value="OGZ67020.1"/>
    <property type="molecule type" value="Genomic_DNA"/>
</dbReference>
<name>A0A1G2HXV8_9BACT</name>
<proteinExistence type="predicted"/>
<reference evidence="2 3" key="1">
    <citation type="journal article" date="2016" name="Nat. Commun.">
        <title>Thousands of microbial genomes shed light on interconnected biogeochemical processes in an aquifer system.</title>
        <authorList>
            <person name="Anantharaman K."/>
            <person name="Brown C.T."/>
            <person name="Hug L.A."/>
            <person name="Sharon I."/>
            <person name="Castelle C.J."/>
            <person name="Probst A.J."/>
            <person name="Thomas B.C."/>
            <person name="Singh A."/>
            <person name="Wilkins M.J."/>
            <person name="Karaoz U."/>
            <person name="Brodie E.L."/>
            <person name="Williams K.H."/>
            <person name="Hubbard S.S."/>
            <person name="Banfield J.F."/>
        </authorList>
    </citation>
    <scope>NUCLEOTIDE SEQUENCE [LARGE SCALE GENOMIC DNA]</scope>
</reference>
<gene>
    <name evidence="2" type="ORF">A3D34_01340</name>
</gene>
<sequence>MSERNQKYHFDNREEPYHYIQRTIDSSWPPEGRDLSTYERELLFDKRELEGKVVLDLGAGLEAKFAKQLKEAGIKAEVISLSPDFIEEKYRTKSKESFPEGKFVAAIGQALPFKDESFDMIFAFYLIQHLTPGNFLRCAYEMARVLKKGGRAVIGPLIDNHDDDDDLLRGNPAYPYALFLSGDKKAMKKLKGYGVKVIQKSIPEENFPRGGHNIVFIKDDEKINNKNVAEKESKGHFFENHGIRMDSPSDQGIDLEKEDLKDEILDEMREFHKRGIEVPMVERDWDLVWVLSGPPIDIAEEFKEAKEVGQVIFALEDKIAKEDIKRKINESNTRLATGIKVAKEVTAKRLGKKIEELTLEDILNFGPDIYWNGTDWSNDNFRQRIDEGWVEKRYHFPRKKIVISGKLGIEHTGHQFEKFPK</sequence>
<evidence type="ECO:0000313" key="2">
    <source>
        <dbReference type="EMBL" id="OGZ67020.1"/>
    </source>
</evidence>
<accession>A0A1G2HXV8</accession>
<dbReference type="Gene3D" id="3.40.50.150">
    <property type="entry name" value="Vaccinia Virus protein VP39"/>
    <property type="match status" value="1"/>
</dbReference>
<dbReference type="CDD" id="cd02440">
    <property type="entry name" value="AdoMet_MTases"/>
    <property type="match status" value="1"/>
</dbReference>
<evidence type="ECO:0000259" key="1">
    <source>
        <dbReference type="Pfam" id="PF08241"/>
    </source>
</evidence>
<dbReference type="SUPFAM" id="SSF53335">
    <property type="entry name" value="S-adenosyl-L-methionine-dependent methyltransferases"/>
    <property type="match status" value="1"/>
</dbReference>
<dbReference type="Proteomes" id="UP000179183">
    <property type="component" value="Unassembled WGS sequence"/>
</dbReference>
<dbReference type="Pfam" id="PF08241">
    <property type="entry name" value="Methyltransf_11"/>
    <property type="match status" value="1"/>
</dbReference>
<comment type="caution">
    <text evidence="2">The sequence shown here is derived from an EMBL/GenBank/DDBJ whole genome shotgun (WGS) entry which is preliminary data.</text>
</comment>
<organism evidence="2 3">
    <name type="scientific">Candidatus Staskawiczbacteria bacterium RIFCSPHIGHO2_02_FULL_33_16</name>
    <dbReference type="NCBI Taxonomy" id="1802204"/>
    <lineage>
        <taxon>Bacteria</taxon>
        <taxon>Candidatus Staskawicziibacteriota</taxon>
    </lineage>
</organism>